<name>A0A426YJK3_ENSVE</name>
<feature type="region of interest" description="Disordered" evidence="1">
    <location>
        <begin position="56"/>
        <end position="98"/>
    </location>
</feature>
<protein>
    <submittedName>
        <fullName evidence="2">Uncharacterized protein</fullName>
    </submittedName>
</protein>
<accession>A0A426YJK3</accession>
<evidence type="ECO:0000313" key="2">
    <source>
        <dbReference type="EMBL" id="RRT51915.1"/>
    </source>
</evidence>
<evidence type="ECO:0000256" key="1">
    <source>
        <dbReference type="SAM" id="MobiDB-lite"/>
    </source>
</evidence>
<organism evidence="2 3">
    <name type="scientific">Ensete ventricosum</name>
    <name type="common">Abyssinian banana</name>
    <name type="synonym">Musa ensete</name>
    <dbReference type="NCBI Taxonomy" id="4639"/>
    <lineage>
        <taxon>Eukaryota</taxon>
        <taxon>Viridiplantae</taxon>
        <taxon>Streptophyta</taxon>
        <taxon>Embryophyta</taxon>
        <taxon>Tracheophyta</taxon>
        <taxon>Spermatophyta</taxon>
        <taxon>Magnoliopsida</taxon>
        <taxon>Liliopsida</taxon>
        <taxon>Zingiberales</taxon>
        <taxon>Musaceae</taxon>
        <taxon>Ensete</taxon>
    </lineage>
</organism>
<dbReference type="EMBL" id="AMZH03011972">
    <property type="protein sequence ID" value="RRT51915.1"/>
    <property type="molecule type" value="Genomic_DNA"/>
</dbReference>
<comment type="caution">
    <text evidence="2">The sequence shown here is derived from an EMBL/GenBank/DDBJ whole genome shotgun (WGS) entry which is preliminary data.</text>
</comment>
<evidence type="ECO:0000313" key="3">
    <source>
        <dbReference type="Proteomes" id="UP000287651"/>
    </source>
</evidence>
<dbReference type="AlphaFoldDB" id="A0A426YJK3"/>
<feature type="compositionally biased region" description="Basic and acidic residues" evidence="1">
    <location>
        <begin position="64"/>
        <end position="77"/>
    </location>
</feature>
<gene>
    <name evidence="2" type="ORF">B296_00025549</name>
</gene>
<sequence>MAVAGSDYYGGGLNWELRAANGGKRPQKAENAAARKEEEVGVRQLARRGCGSSRRALLGGEGTVGRRSDPVTIEHRGGARRWQRCSKGSRAGQLLRKE</sequence>
<dbReference type="Proteomes" id="UP000287651">
    <property type="component" value="Unassembled WGS sequence"/>
</dbReference>
<proteinExistence type="predicted"/>
<reference evidence="2 3" key="1">
    <citation type="journal article" date="2014" name="Agronomy (Basel)">
        <title>A Draft Genome Sequence for Ensete ventricosum, the Drought-Tolerant Tree Against Hunger.</title>
        <authorList>
            <person name="Harrison J."/>
            <person name="Moore K.A."/>
            <person name="Paszkiewicz K."/>
            <person name="Jones T."/>
            <person name="Grant M."/>
            <person name="Ambacheew D."/>
            <person name="Muzemil S."/>
            <person name="Studholme D.J."/>
        </authorList>
    </citation>
    <scope>NUCLEOTIDE SEQUENCE [LARGE SCALE GENOMIC DNA]</scope>
</reference>